<keyword evidence="6" id="KW-1185">Reference proteome</keyword>
<proteinExistence type="predicted"/>
<feature type="region of interest" description="Disordered" evidence="3">
    <location>
        <begin position="1"/>
        <end position="23"/>
    </location>
</feature>
<evidence type="ECO:0000256" key="3">
    <source>
        <dbReference type="SAM" id="MobiDB-lite"/>
    </source>
</evidence>
<evidence type="ECO:0000313" key="5">
    <source>
        <dbReference type="EMBL" id="OXA62020.1"/>
    </source>
</evidence>
<accession>A0A226EXU9</accession>
<dbReference type="STRING" id="158441.A0A226EXU9"/>
<dbReference type="AlphaFoldDB" id="A0A226EXU9"/>
<evidence type="ECO:0000256" key="1">
    <source>
        <dbReference type="ARBA" id="ARBA00022884"/>
    </source>
</evidence>
<evidence type="ECO:0000313" key="6">
    <source>
        <dbReference type="Proteomes" id="UP000198287"/>
    </source>
</evidence>
<organism evidence="5 6">
    <name type="scientific">Folsomia candida</name>
    <name type="common">Springtail</name>
    <dbReference type="NCBI Taxonomy" id="158441"/>
    <lineage>
        <taxon>Eukaryota</taxon>
        <taxon>Metazoa</taxon>
        <taxon>Ecdysozoa</taxon>
        <taxon>Arthropoda</taxon>
        <taxon>Hexapoda</taxon>
        <taxon>Collembola</taxon>
        <taxon>Entomobryomorpha</taxon>
        <taxon>Isotomoidea</taxon>
        <taxon>Isotomidae</taxon>
        <taxon>Proisotominae</taxon>
        <taxon>Folsomia</taxon>
    </lineage>
</organism>
<dbReference type="Pfam" id="PF00076">
    <property type="entry name" value="RRM_1"/>
    <property type="match status" value="1"/>
</dbReference>
<sequence>MRILPSYRKASPAPSHVSAGMQRRHAADKRLASLISKSSRSKAGWIISLCFLPSSQTHLAKNRPVSSLLHVVLFANNSGPKMEWCQHNGQRLYGPPVESGRKPEQGSEVFIPNVPQDWTEFDIFDLFKTIGPIYQVRMMVNFSGSTRGFCFVRFFEKEHASQAILELNRKEVKKGWKIKVVMSLDNSTLWVTDFPKFRTDEEIRSEIFRISNGVTSVTIFSQNKNRCGLIDYATHSAASNARKLFLSREVTLWGHRCFVEWAPKISNV</sequence>
<name>A0A226EXU9_FOLCA</name>
<evidence type="ECO:0000259" key="4">
    <source>
        <dbReference type="PROSITE" id="PS50102"/>
    </source>
</evidence>
<dbReference type="PROSITE" id="PS50102">
    <property type="entry name" value="RRM"/>
    <property type="match status" value="1"/>
</dbReference>
<evidence type="ECO:0000256" key="2">
    <source>
        <dbReference type="PROSITE-ProRule" id="PRU00176"/>
    </source>
</evidence>
<feature type="domain" description="RRM" evidence="4">
    <location>
        <begin position="107"/>
        <end position="185"/>
    </location>
</feature>
<dbReference type="Gene3D" id="3.30.70.330">
    <property type="match status" value="2"/>
</dbReference>
<dbReference type="GO" id="GO:0003723">
    <property type="term" value="F:RNA binding"/>
    <property type="evidence" value="ECO:0007669"/>
    <property type="project" value="UniProtKB-UniRule"/>
</dbReference>
<protein>
    <submittedName>
        <fullName evidence="5">APOBEC1 complementation factor</fullName>
    </submittedName>
</protein>
<reference evidence="5 6" key="1">
    <citation type="submission" date="2015-12" db="EMBL/GenBank/DDBJ databases">
        <title>The genome of Folsomia candida.</title>
        <authorList>
            <person name="Faddeeva A."/>
            <person name="Derks M.F."/>
            <person name="Anvar Y."/>
            <person name="Smit S."/>
            <person name="Van Straalen N."/>
            <person name="Roelofs D."/>
        </authorList>
    </citation>
    <scope>NUCLEOTIDE SEQUENCE [LARGE SCALE GENOMIC DNA]</scope>
    <source>
        <strain evidence="5 6">VU population</strain>
        <tissue evidence="5">Whole body</tissue>
    </source>
</reference>
<dbReference type="EMBL" id="LNIX01000001">
    <property type="protein sequence ID" value="OXA62020.1"/>
    <property type="molecule type" value="Genomic_DNA"/>
</dbReference>
<comment type="caution">
    <text evidence="5">The sequence shown here is derived from an EMBL/GenBank/DDBJ whole genome shotgun (WGS) entry which is preliminary data.</text>
</comment>
<dbReference type="InterPro" id="IPR012677">
    <property type="entry name" value="Nucleotide-bd_a/b_plait_sf"/>
</dbReference>
<dbReference type="PANTHER" id="PTHR21245">
    <property type="entry name" value="HETEROGENEOUS NUCLEAR RIBONUCLEOPROTEIN"/>
    <property type="match status" value="1"/>
</dbReference>
<keyword evidence="1 2" id="KW-0694">RNA-binding</keyword>
<dbReference type="SUPFAM" id="SSF54928">
    <property type="entry name" value="RNA-binding domain, RBD"/>
    <property type="match status" value="2"/>
</dbReference>
<gene>
    <name evidence="5" type="ORF">Fcan01_03805</name>
</gene>
<dbReference type="OrthoDB" id="3800936at2759"/>
<dbReference type="InterPro" id="IPR035979">
    <property type="entry name" value="RBD_domain_sf"/>
</dbReference>
<dbReference type="SMART" id="SM00360">
    <property type="entry name" value="RRM"/>
    <property type="match status" value="2"/>
</dbReference>
<dbReference type="InterPro" id="IPR000504">
    <property type="entry name" value="RRM_dom"/>
</dbReference>
<dbReference type="Proteomes" id="UP000198287">
    <property type="component" value="Unassembled WGS sequence"/>
</dbReference>